<dbReference type="Proteomes" id="UP001500665">
    <property type="component" value="Unassembled WGS sequence"/>
</dbReference>
<accession>A0ABN1QRM4</accession>
<feature type="transmembrane region" description="Helical" evidence="1">
    <location>
        <begin position="21"/>
        <end position="40"/>
    </location>
</feature>
<comment type="caution">
    <text evidence="2">The sequence shown here is derived from an EMBL/GenBank/DDBJ whole genome shotgun (WGS) entry which is preliminary data.</text>
</comment>
<evidence type="ECO:0000256" key="1">
    <source>
        <dbReference type="SAM" id="Phobius"/>
    </source>
</evidence>
<evidence type="ECO:0000313" key="2">
    <source>
        <dbReference type="EMBL" id="GAA0946280.1"/>
    </source>
</evidence>
<feature type="transmembrane region" description="Helical" evidence="1">
    <location>
        <begin position="155"/>
        <end position="182"/>
    </location>
</feature>
<proteinExistence type="predicted"/>
<organism evidence="2 3">
    <name type="scientific">Actinocorallia libanotica</name>
    <dbReference type="NCBI Taxonomy" id="46162"/>
    <lineage>
        <taxon>Bacteria</taxon>
        <taxon>Bacillati</taxon>
        <taxon>Actinomycetota</taxon>
        <taxon>Actinomycetes</taxon>
        <taxon>Streptosporangiales</taxon>
        <taxon>Thermomonosporaceae</taxon>
        <taxon>Actinocorallia</taxon>
    </lineage>
</organism>
<feature type="transmembrane region" description="Helical" evidence="1">
    <location>
        <begin position="100"/>
        <end position="119"/>
    </location>
</feature>
<dbReference type="EMBL" id="BAAAHH010000006">
    <property type="protein sequence ID" value="GAA0946280.1"/>
    <property type="molecule type" value="Genomic_DNA"/>
</dbReference>
<dbReference type="RefSeq" id="WP_344239271.1">
    <property type="nucleotide sequence ID" value="NZ_BAAAHH010000006.1"/>
</dbReference>
<reference evidence="2 3" key="1">
    <citation type="journal article" date="2019" name="Int. J. Syst. Evol. Microbiol.">
        <title>The Global Catalogue of Microorganisms (GCM) 10K type strain sequencing project: providing services to taxonomists for standard genome sequencing and annotation.</title>
        <authorList>
            <consortium name="The Broad Institute Genomics Platform"/>
            <consortium name="The Broad Institute Genome Sequencing Center for Infectious Disease"/>
            <person name="Wu L."/>
            <person name="Ma J."/>
        </authorList>
    </citation>
    <scope>NUCLEOTIDE SEQUENCE [LARGE SCALE GENOMIC DNA]</scope>
    <source>
        <strain evidence="2 3">JCM 10696</strain>
    </source>
</reference>
<feature type="transmembrane region" description="Helical" evidence="1">
    <location>
        <begin position="125"/>
        <end position="143"/>
    </location>
</feature>
<sequence length="248" mass="26369">MNPLHPYAPPAARSLNPIAGWLTAAIGATMLLDLVLISGFSSAADDEPSTDGLLGLQPVVVMFNLLSVAGNLLWMGTLLRARQNIENRFPGRLRWSREMLIAAFLVPLGLMLVQGQALLPPLLGLTVDLALYVALILIVQELWRQSRPGGPGPHSVLVFCWGALGTALTLSSVMASMSLAGAPADDAVFAETGFSADRFAEAFRAVAMVHGLDLVFSVVAIAMVWRFTVLHHAGMRAVESSSGEGRLS</sequence>
<name>A0ABN1QRM4_9ACTN</name>
<keyword evidence="3" id="KW-1185">Reference proteome</keyword>
<gene>
    <name evidence="2" type="ORF">GCM10009550_20780</name>
</gene>
<keyword evidence="1" id="KW-1133">Transmembrane helix</keyword>
<feature type="transmembrane region" description="Helical" evidence="1">
    <location>
        <begin position="202"/>
        <end position="225"/>
    </location>
</feature>
<protein>
    <submittedName>
        <fullName evidence="2">Uncharacterized protein</fullName>
    </submittedName>
</protein>
<evidence type="ECO:0000313" key="3">
    <source>
        <dbReference type="Proteomes" id="UP001500665"/>
    </source>
</evidence>
<keyword evidence="1" id="KW-0472">Membrane</keyword>
<keyword evidence="1" id="KW-0812">Transmembrane</keyword>
<feature type="transmembrane region" description="Helical" evidence="1">
    <location>
        <begin position="60"/>
        <end position="79"/>
    </location>
</feature>